<accession>A0A3B4ZXJ8</accession>
<dbReference type="InterPro" id="IPR040647">
    <property type="entry name" value="SPIN-DOC_Znf-C2H2"/>
</dbReference>
<dbReference type="Pfam" id="PF05699">
    <property type="entry name" value="Dimer_Tnp_hAT"/>
    <property type="match status" value="1"/>
</dbReference>
<feature type="domain" description="SPIN-DOC-like zinc-finger" evidence="2">
    <location>
        <begin position="19"/>
        <end position="64"/>
    </location>
</feature>
<dbReference type="PANTHER" id="PTHR45913:SF21">
    <property type="entry name" value="DUF4371 DOMAIN-CONTAINING PROTEIN"/>
    <property type="match status" value="1"/>
</dbReference>
<reference evidence="3" key="1">
    <citation type="submission" date="2023-09" db="UniProtKB">
        <authorList>
            <consortium name="Ensembl"/>
        </authorList>
    </citation>
    <scope>IDENTIFICATION</scope>
</reference>
<dbReference type="InterPro" id="IPR008906">
    <property type="entry name" value="HATC_C_dom"/>
</dbReference>
<dbReference type="PANTHER" id="PTHR45913">
    <property type="entry name" value="EPM2A-INTERACTING PROTEIN 1"/>
    <property type="match status" value="1"/>
</dbReference>
<dbReference type="Pfam" id="PF18658">
    <property type="entry name" value="zf-C2H2_12"/>
    <property type="match status" value="1"/>
</dbReference>
<proteinExistence type="predicted"/>
<dbReference type="InterPro" id="IPR012337">
    <property type="entry name" value="RNaseH-like_sf"/>
</dbReference>
<evidence type="ECO:0000313" key="3">
    <source>
        <dbReference type="Ensembl" id="ENSSPAP00000013040.1"/>
    </source>
</evidence>
<organism evidence="3">
    <name type="scientific">Stegastes partitus</name>
    <name type="common">bicolor damselfish</name>
    <dbReference type="NCBI Taxonomy" id="144197"/>
    <lineage>
        <taxon>Eukaryota</taxon>
        <taxon>Metazoa</taxon>
        <taxon>Chordata</taxon>
        <taxon>Craniata</taxon>
        <taxon>Vertebrata</taxon>
        <taxon>Euteleostomi</taxon>
        <taxon>Actinopterygii</taxon>
        <taxon>Neopterygii</taxon>
        <taxon>Teleostei</taxon>
        <taxon>Neoteleostei</taxon>
        <taxon>Acanthomorphata</taxon>
        <taxon>Ovalentaria</taxon>
        <taxon>Pomacentridae</taxon>
        <taxon>Stegastes</taxon>
    </lineage>
</organism>
<protein>
    <submittedName>
        <fullName evidence="3">Uncharacterized protein</fullName>
    </submittedName>
</protein>
<evidence type="ECO:0000259" key="2">
    <source>
        <dbReference type="Pfam" id="PF18658"/>
    </source>
</evidence>
<name>A0A3B4ZXJ8_9TELE</name>
<dbReference type="SUPFAM" id="SSF53098">
    <property type="entry name" value="Ribonuclease H-like"/>
    <property type="match status" value="1"/>
</dbReference>
<feature type="domain" description="HAT C-terminal dimerisation" evidence="1">
    <location>
        <begin position="438"/>
        <end position="497"/>
    </location>
</feature>
<dbReference type="GeneTree" id="ENSGT00950000182812"/>
<dbReference type="AlphaFoldDB" id="A0A3B4ZXJ8"/>
<dbReference type="STRING" id="144197.ENSSPAP00000013040"/>
<sequence length="512" mass="58723">MSEVSKRRKVDVENRQLNNKWTNEFAFILPSHTNAKPLCLICQMTVAVCKVATIKWHYDTKHASFSAAFSCWKHCTERQNCRFKVVLFNRLNNLDDYNYFLCGLFSVAVDVYTDATDTAQLAVFVRYFNGELFKKELLCLLPLKSNTTGEVIYTSIKSFFEIHSLELNKINLLVTDSRPSMIGRERGLASRLKSDHPTVNSLHCIIHQTVLCTNGEMKGAMDTMIKIVNHIRSTSSLQHRLFKLMLQEQDAQYSDRLQHNDVRRLSRGQVLQCFFALRKEIAKFLSSQKTKKAEELSQFMQDQESVAVVAFLCDITRHLNQLNLQLQGGDVNVGELFEKENAFQTTLGVFVADIEGKQLHFPTLHDVPTNGIVLSHMVALLKNLSENFRSQFHNFKIPQQLLMFVRNPFAVAATGSCPTEAKNAVAKINEGTFQAKFREERLCEFWAHSVHRYPNSKRLAIYMLTMFRSTYICESGFSVMNPIKDKKRNRLTDSQSQPVLAYCIDISQVILQ</sequence>
<evidence type="ECO:0000259" key="1">
    <source>
        <dbReference type="Pfam" id="PF05699"/>
    </source>
</evidence>
<dbReference type="GO" id="GO:0046983">
    <property type="term" value="F:protein dimerization activity"/>
    <property type="evidence" value="ECO:0007669"/>
    <property type="project" value="InterPro"/>
</dbReference>
<dbReference type="Ensembl" id="ENSSPAT00000013260.1">
    <property type="protein sequence ID" value="ENSSPAP00000013040.1"/>
    <property type="gene ID" value="ENSSPAG00000009887.1"/>
</dbReference>